<dbReference type="PANTHER" id="PTHR43303">
    <property type="entry name" value="NADPH DEHYDROGENASE C23G7.10C-RELATED"/>
    <property type="match status" value="1"/>
</dbReference>
<accession>A0A7W9B2Z2</accession>
<dbReference type="PANTHER" id="PTHR43303:SF4">
    <property type="entry name" value="NADPH DEHYDROGENASE C23G7.10C-RELATED"/>
    <property type="match status" value="1"/>
</dbReference>
<dbReference type="InterPro" id="IPR044152">
    <property type="entry name" value="YqjM-like"/>
</dbReference>
<evidence type="ECO:0000256" key="4">
    <source>
        <dbReference type="ARBA" id="ARBA00022857"/>
    </source>
</evidence>
<dbReference type="EMBL" id="JACIJH010000001">
    <property type="protein sequence ID" value="MBB5705127.1"/>
    <property type="molecule type" value="Genomic_DNA"/>
</dbReference>
<keyword evidence="8" id="KW-1185">Reference proteome</keyword>
<evidence type="ECO:0000256" key="2">
    <source>
        <dbReference type="ARBA" id="ARBA00022630"/>
    </source>
</evidence>
<evidence type="ECO:0000256" key="1">
    <source>
        <dbReference type="ARBA" id="ARBA00001917"/>
    </source>
</evidence>
<organism evidence="7 8">
    <name type="scientific">Sphingopyxis panaciterrulae</name>
    <dbReference type="NCBI Taxonomy" id="462372"/>
    <lineage>
        <taxon>Bacteria</taxon>
        <taxon>Pseudomonadati</taxon>
        <taxon>Pseudomonadota</taxon>
        <taxon>Alphaproteobacteria</taxon>
        <taxon>Sphingomonadales</taxon>
        <taxon>Sphingomonadaceae</taxon>
        <taxon>Sphingopyxis</taxon>
    </lineage>
</organism>
<name>A0A7W9B2Z2_9SPHN</name>
<dbReference type="Gene3D" id="3.20.20.70">
    <property type="entry name" value="Aldolase class I"/>
    <property type="match status" value="1"/>
</dbReference>
<evidence type="ECO:0000313" key="8">
    <source>
        <dbReference type="Proteomes" id="UP000537161"/>
    </source>
</evidence>
<dbReference type="InterPro" id="IPR013785">
    <property type="entry name" value="Aldolase_TIM"/>
</dbReference>
<dbReference type="RefSeq" id="WP_184094877.1">
    <property type="nucleotide sequence ID" value="NZ_JACIJH010000001.1"/>
</dbReference>
<reference evidence="7 8" key="1">
    <citation type="submission" date="2020-08" db="EMBL/GenBank/DDBJ databases">
        <title>Genomic Encyclopedia of Type Strains, Phase IV (KMG-IV): sequencing the most valuable type-strain genomes for metagenomic binning, comparative biology and taxonomic classification.</title>
        <authorList>
            <person name="Goeker M."/>
        </authorList>
    </citation>
    <scope>NUCLEOTIDE SEQUENCE [LARGE SCALE GENOMIC DNA]</scope>
    <source>
        <strain evidence="7 8">DSM 27163</strain>
    </source>
</reference>
<keyword evidence="5" id="KW-0560">Oxidoreductase</keyword>
<dbReference type="Pfam" id="PF00724">
    <property type="entry name" value="Oxidored_FMN"/>
    <property type="match status" value="1"/>
</dbReference>
<dbReference type="Proteomes" id="UP000537161">
    <property type="component" value="Unassembled WGS sequence"/>
</dbReference>
<dbReference type="AlphaFoldDB" id="A0A7W9B2Z2"/>
<proteinExistence type="predicted"/>
<keyword evidence="2" id="KW-0285">Flavoprotein</keyword>
<comment type="cofactor">
    <cofactor evidence="1">
        <name>FMN</name>
        <dbReference type="ChEBI" id="CHEBI:58210"/>
    </cofactor>
</comment>
<keyword evidence="4" id="KW-0521">NADP</keyword>
<dbReference type="SUPFAM" id="SSF51395">
    <property type="entry name" value="FMN-linked oxidoreductases"/>
    <property type="match status" value="1"/>
</dbReference>
<keyword evidence="3" id="KW-0288">FMN</keyword>
<evidence type="ECO:0000256" key="5">
    <source>
        <dbReference type="ARBA" id="ARBA00023002"/>
    </source>
</evidence>
<dbReference type="GO" id="GO:0050661">
    <property type="term" value="F:NADP binding"/>
    <property type="evidence" value="ECO:0007669"/>
    <property type="project" value="InterPro"/>
</dbReference>
<comment type="caution">
    <text evidence="7">The sequence shown here is derived from an EMBL/GenBank/DDBJ whole genome shotgun (WGS) entry which is preliminary data.</text>
</comment>
<dbReference type="GO" id="GO:0010181">
    <property type="term" value="F:FMN binding"/>
    <property type="evidence" value="ECO:0007669"/>
    <property type="project" value="InterPro"/>
</dbReference>
<protein>
    <submittedName>
        <fullName evidence="7">2,4-dienoyl-CoA reductase-like NADH-dependent reductase (Old Yellow Enzyme family)</fullName>
    </submittedName>
</protein>
<evidence type="ECO:0000313" key="7">
    <source>
        <dbReference type="EMBL" id="MBB5705127.1"/>
    </source>
</evidence>
<evidence type="ECO:0000259" key="6">
    <source>
        <dbReference type="Pfam" id="PF00724"/>
    </source>
</evidence>
<gene>
    <name evidence="7" type="ORF">FHR21_000452</name>
</gene>
<sequence>MEKVAVSVVHQPVDASPLFTPFRVGRLTLDNRFVMAPMGRSSAQDGVLSPAYAPYYARRAAGGAALIIGEATAVDHPTAMHMHTSSTIHGRGAEAWAKVAEAVHAAGGAFMPQLWHAGLMRSPYPAADPKLAMVNHHMKSMGPSGLYMPGLLDPAVTPPDPVEVAEPMTTDEIDACIAAYAMGARTAMEIGCDGINIHGAHGYLIDEFLWSRLNRRTDGYGGGIANRVRFATEVVAACRAATAPDFPIMLRISQWKQQDYRARFARTADELADFVEPLAEAGVNLFDCSTRRFWEAEFEGSDLSLSGWVKRLTGKAAMMVGSLGIAREVLEKDAMAALRAVAAGAEGAGAQPARTIDGPPHGLDDALRRFARGDFDLMAVGRMMISNPDFTNRVRSGDYDGLLRYETAHLLRLE</sequence>
<feature type="domain" description="NADH:flavin oxidoreductase/NADH oxidase N-terminal" evidence="6">
    <location>
        <begin position="18"/>
        <end position="291"/>
    </location>
</feature>
<dbReference type="GO" id="GO:0003959">
    <property type="term" value="F:NADPH dehydrogenase activity"/>
    <property type="evidence" value="ECO:0007669"/>
    <property type="project" value="InterPro"/>
</dbReference>
<evidence type="ECO:0000256" key="3">
    <source>
        <dbReference type="ARBA" id="ARBA00022643"/>
    </source>
</evidence>
<dbReference type="InterPro" id="IPR001155">
    <property type="entry name" value="OxRdtase_FMN_N"/>
</dbReference>